<evidence type="ECO:0000259" key="1">
    <source>
        <dbReference type="Pfam" id="PF07588"/>
    </source>
</evidence>
<gene>
    <name evidence="2" type="ORF">EHQ64_13225</name>
</gene>
<evidence type="ECO:0000313" key="3">
    <source>
        <dbReference type="Proteomes" id="UP000297762"/>
    </source>
</evidence>
<dbReference type="EMBL" id="RQGF01000028">
    <property type="protein sequence ID" value="TGL60770.1"/>
    <property type="molecule type" value="Genomic_DNA"/>
</dbReference>
<dbReference type="RefSeq" id="WP_135649939.1">
    <property type="nucleotide sequence ID" value="NZ_RQGF01000028.1"/>
</dbReference>
<keyword evidence="3" id="KW-1185">Reference proteome</keyword>
<dbReference type="Gene3D" id="3.10.100.10">
    <property type="entry name" value="Mannose-Binding Protein A, subunit A"/>
    <property type="match status" value="1"/>
</dbReference>
<evidence type="ECO:0000313" key="2">
    <source>
        <dbReference type="EMBL" id="TGL60770.1"/>
    </source>
</evidence>
<name>A0A4R9K3V8_9LEPT</name>
<dbReference type="InterPro" id="IPR011448">
    <property type="entry name" value="DUF1554"/>
</dbReference>
<organism evidence="2 3">
    <name type="scientific">Leptospira sarikeiensis</name>
    <dbReference type="NCBI Taxonomy" id="2484943"/>
    <lineage>
        <taxon>Bacteria</taxon>
        <taxon>Pseudomonadati</taxon>
        <taxon>Spirochaetota</taxon>
        <taxon>Spirochaetia</taxon>
        <taxon>Leptospirales</taxon>
        <taxon>Leptospiraceae</taxon>
        <taxon>Leptospira</taxon>
    </lineage>
</organism>
<dbReference type="InterPro" id="IPR016186">
    <property type="entry name" value="C-type_lectin-like/link_sf"/>
</dbReference>
<protein>
    <submittedName>
        <fullName evidence="2">DUF1554 domain-containing protein</fullName>
    </submittedName>
</protein>
<feature type="domain" description="DUF1554" evidence="1">
    <location>
        <begin position="177"/>
        <end position="309"/>
    </location>
</feature>
<sequence length="339" mass="36828">MDLRSKLLCSNTFFYLFFSIFSNCNQANPINLDGSNSAAGVLLHIAIPDIIGSDTAIPEGLPELSTNTIYDAGDTFIDLNFSAQSSVDENFTMAIVNYTTVNHPHFIGYSNFTLPANTGTYSIGFALDADDDNCLDRSGDKFSFRVTKDSTGDSFVYNVNVKDGDYCVFQSASKSLAQLGGLDGMDNHCKNLAINKNLPRNPAHYKAMVGAISATRGDRDPGENLSSTSFFRNNKRYVRKQADGSWVKLFAIYGAWPPSSDFENPLIESGDYWTGMHSGWHRMDSNTCLGGSESWTETSGSVSANLGTSSVVSGDAAYKTLENCSSPLSLPFVCVYSPD</sequence>
<accession>A0A4R9K3V8</accession>
<dbReference type="Pfam" id="PF07588">
    <property type="entry name" value="DUF1554"/>
    <property type="match status" value="1"/>
</dbReference>
<dbReference type="Proteomes" id="UP000297762">
    <property type="component" value="Unassembled WGS sequence"/>
</dbReference>
<reference evidence="2" key="1">
    <citation type="journal article" date="2019" name="PLoS Negl. Trop. Dis.">
        <title>Revisiting the worldwide diversity of Leptospira species in the environment.</title>
        <authorList>
            <person name="Vincent A.T."/>
            <person name="Schiettekatte O."/>
            <person name="Bourhy P."/>
            <person name="Veyrier F.J."/>
            <person name="Picardeau M."/>
        </authorList>
    </citation>
    <scope>NUCLEOTIDE SEQUENCE [LARGE SCALE GENOMIC DNA]</scope>
    <source>
        <strain evidence="2">201702455</strain>
    </source>
</reference>
<proteinExistence type="predicted"/>
<dbReference type="OrthoDB" id="319068at2"/>
<comment type="caution">
    <text evidence="2">The sequence shown here is derived from an EMBL/GenBank/DDBJ whole genome shotgun (WGS) entry which is preliminary data.</text>
</comment>
<dbReference type="AlphaFoldDB" id="A0A4R9K3V8"/>